<evidence type="ECO:0000313" key="1">
    <source>
        <dbReference type="EMBL" id="SFQ38853.1"/>
    </source>
</evidence>
<name>A0A1I5Y3Q7_9BACI</name>
<dbReference type="STRING" id="126156.SAMN05421670_1885"/>
<accession>A0A1I5Y3Q7</accession>
<keyword evidence="2" id="KW-1185">Reference proteome</keyword>
<proteinExistence type="predicted"/>
<gene>
    <name evidence="1" type="ORF">SAMN05421670_1885</name>
</gene>
<evidence type="ECO:0000313" key="2">
    <source>
        <dbReference type="Proteomes" id="UP000198734"/>
    </source>
</evidence>
<dbReference type="Proteomes" id="UP000198734">
    <property type="component" value="Unassembled WGS sequence"/>
</dbReference>
<reference evidence="2" key="1">
    <citation type="submission" date="2016-10" db="EMBL/GenBank/DDBJ databases">
        <authorList>
            <person name="Varghese N."/>
            <person name="Submissions S."/>
        </authorList>
    </citation>
    <scope>NUCLEOTIDE SEQUENCE [LARGE SCALE GENOMIC DNA]</scope>
    <source>
        <strain evidence="2">DSM 11706</strain>
    </source>
</reference>
<protein>
    <recommendedName>
        <fullName evidence="3">Phosphate starvation-inducible protein PhoH</fullName>
    </recommendedName>
</protein>
<dbReference type="RefSeq" id="WP_093536472.1">
    <property type="nucleotide sequence ID" value="NZ_FOXU01000002.1"/>
</dbReference>
<dbReference type="AlphaFoldDB" id="A0A1I5Y3Q7"/>
<dbReference type="OrthoDB" id="2583792at2"/>
<sequence>MKANFIELNPGAIFAQRGKNKTRENFTNVDIYNLSNIDLTAYNCLVISGFADQDFLYEHRQIILDFVNARKILIFSGNLVTDWLPGGQLFVPKEINSYKDYEVSIHKQHPIFEGVLEDDMTYNKGVSGFFARGHHPTPEGAEVLLTLPGDTPITYIDRVSTKGTILVHAGSDLFGYMKPEINKTTDRIGPQLVKWVHEEIAMLQEEVTR</sequence>
<dbReference type="EMBL" id="FOXU01000002">
    <property type="protein sequence ID" value="SFQ38853.1"/>
    <property type="molecule type" value="Genomic_DNA"/>
</dbReference>
<organism evidence="1 2">
    <name type="scientific">Psychrobacillus psychrotolerans</name>
    <dbReference type="NCBI Taxonomy" id="126156"/>
    <lineage>
        <taxon>Bacteria</taxon>
        <taxon>Bacillati</taxon>
        <taxon>Bacillota</taxon>
        <taxon>Bacilli</taxon>
        <taxon>Bacillales</taxon>
        <taxon>Bacillaceae</taxon>
        <taxon>Psychrobacillus</taxon>
    </lineage>
</organism>
<evidence type="ECO:0008006" key="3">
    <source>
        <dbReference type="Google" id="ProtNLM"/>
    </source>
</evidence>